<reference evidence="1 2" key="2">
    <citation type="journal article" date="2022" name="Mol. Ecol. Resour.">
        <title>The genomes of chicory, endive, great burdock and yacon provide insights into Asteraceae paleo-polyploidization history and plant inulin production.</title>
        <authorList>
            <person name="Fan W."/>
            <person name="Wang S."/>
            <person name="Wang H."/>
            <person name="Wang A."/>
            <person name="Jiang F."/>
            <person name="Liu H."/>
            <person name="Zhao H."/>
            <person name="Xu D."/>
            <person name="Zhang Y."/>
        </authorList>
    </citation>
    <scope>NUCLEOTIDE SEQUENCE [LARGE SCALE GENOMIC DNA]</scope>
    <source>
        <strain evidence="2">cv. Yunnan</strain>
        <tissue evidence="1">Leaves</tissue>
    </source>
</reference>
<proteinExistence type="predicted"/>
<organism evidence="1 2">
    <name type="scientific">Smallanthus sonchifolius</name>
    <dbReference type="NCBI Taxonomy" id="185202"/>
    <lineage>
        <taxon>Eukaryota</taxon>
        <taxon>Viridiplantae</taxon>
        <taxon>Streptophyta</taxon>
        <taxon>Embryophyta</taxon>
        <taxon>Tracheophyta</taxon>
        <taxon>Spermatophyta</taxon>
        <taxon>Magnoliopsida</taxon>
        <taxon>eudicotyledons</taxon>
        <taxon>Gunneridae</taxon>
        <taxon>Pentapetalae</taxon>
        <taxon>asterids</taxon>
        <taxon>campanulids</taxon>
        <taxon>Asterales</taxon>
        <taxon>Asteraceae</taxon>
        <taxon>Asteroideae</taxon>
        <taxon>Heliantheae alliance</taxon>
        <taxon>Millerieae</taxon>
        <taxon>Smallanthus</taxon>
    </lineage>
</organism>
<keyword evidence="2" id="KW-1185">Reference proteome</keyword>
<comment type="caution">
    <text evidence="1">The sequence shown here is derived from an EMBL/GenBank/DDBJ whole genome shotgun (WGS) entry which is preliminary data.</text>
</comment>
<reference evidence="2" key="1">
    <citation type="journal article" date="2022" name="Mol. Ecol. Resour.">
        <title>The genomes of chicory, endive, great burdock and yacon provide insights into Asteraceae palaeo-polyploidization history and plant inulin production.</title>
        <authorList>
            <person name="Fan W."/>
            <person name="Wang S."/>
            <person name="Wang H."/>
            <person name="Wang A."/>
            <person name="Jiang F."/>
            <person name="Liu H."/>
            <person name="Zhao H."/>
            <person name="Xu D."/>
            <person name="Zhang Y."/>
        </authorList>
    </citation>
    <scope>NUCLEOTIDE SEQUENCE [LARGE SCALE GENOMIC DNA]</scope>
    <source>
        <strain evidence="2">cv. Yunnan</strain>
    </source>
</reference>
<protein>
    <submittedName>
        <fullName evidence="1">Uncharacterized protein</fullName>
    </submittedName>
</protein>
<accession>A0ACB9A370</accession>
<name>A0ACB9A370_9ASTR</name>
<gene>
    <name evidence="1" type="ORF">L1987_74791</name>
</gene>
<evidence type="ECO:0000313" key="2">
    <source>
        <dbReference type="Proteomes" id="UP001056120"/>
    </source>
</evidence>
<sequence>MSPPVIAVSDDDGDGVGGGDGVDSGGHSGDCRDGNDVGDGRGGKGGDNSVGLVLKCKIPVTYPYYYWSNKAAHLLLVTDHPFTWA</sequence>
<evidence type="ECO:0000313" key="1">
    <source>
        <dbReference type="EMBL" id="KAI3704567.1"/>
    </source>
</evidence>
<dbReference type="EMBL" id="CM042042">
    <property type="protein sequence ID" value="KAI3704567.1"/>
    <property type="molecule type" value="Genomic_DNA"/>
</dbReference>
<dbReference type="Proteomes" id="UP001056120">
    <property type="component" value="Linkage Group LG25"/>
</dbReference>